<name>A0A409Y6K1_9AGAR</name>
<evidence type="ECO:0000313" key="3">
    <source>
        <dbReference type="Proteomes" id="UP000284706"/>
    </source>
</evidence>
<sequence length="284" mass="31626">MDSSITGLMDDFDASSYHGQDQAFEHHDHDFPMSEAHTLFDFSRPVVYNPELTYGQVPWELLPPPEVPKVALWCGPEPFGDVEGQEESRLNIGRICNGSTSPISSDFEADMDITSPQSTKNENFSTRCTVGPDEEYLPAVRHSTRGKVFASSTSHAARSPKRTTKANDAHSRHASSSRADGSETAHYVIEKDDPTLPYIVLRNSRNKEIFKCRKPHCTISFAKSLGDMLHHLESLAHQTQSWPCPSPKCRVSPLTRKDAVKRHVKRQHPGAAGRLIPLISKLGN</sequence>
<dbReference type="InParanoid" id="A0A409Y6K1"/>
<feature type="region of interest" description="Disordered" evidence="1">
    <location>
        <begin position="141"/>
        <end position="184"/>
    </location>
</feature>
<evidence type="ECO:0000256" key="1">
    <source>
        <dbReference type="SAM" id="MobiDB-lite"/>
    </source>
</evidence>
<reference evidence="2 3" key="1">
    <citation type="journal article" date="2018" name="Evol. Lett.">
        <title>Horizontal gene cluster transfer increased hallucinogenic mushroom diversity.</title>
        <authorList>
            <person name="Reynolds H.T."/>
            <person name="Vijayakumar V."/>
            <person name="Gluck-Thaler E."/>
            <person name="Korotkin H.B."/>
            <person name="Matheny P.B."/>
            <person name="Slot J.C."/>
        </authorList>
    </citation>
    <scope>NUCLEOTIDE SEQUENCE [LARGE SCALE GENOMIC DNA]</scope>
    <source>
        <strain evidence="2 3">SRW20</strain>
    </source>
</reference>
<organism evidence="2 3">
    <name type="scientific">Gymnopilus dilepis</name>
    <dbReference type="NCBI Taxonomy" id="231916"/>
    <lineage>
        <taxon>Eukaryota</taxon>
        <taxon>Fungi</taxon>
        <taxon>Dikarya</taxon>
        <taxon>Basidiomycota</taxon>
        <taxon>Agaricomycotina</taxon>
        <taxon>Agaricomycetes</taxon>
        <taxon>Agaricomycetidae</taxon>
        <taxon>Agaricales</taxon>
        <taxon>Agaricineae</taxon>
        <taxon>Hymenogastraceae</taxon>
        <taxon>Gymnopilus</taxon>
    </lineage>
</organism>
<keyword evidence="3" id="KW-1185">Reference proteome</keyword>
<dbReference type="OrthoDB" id="3176823at2759"/>
<evidence type="ECO:0000313" key="2">
    <source>
        <dbReference type="EMBL" id="PPQ98672.1"/>
    </source>
</evidence>
<proteinExistence type="predicted"/>
<dbReference type="Proteomes" id="UP000284706">
    <property type="component" value="Unassembled WGS sequence"/>
</dbReference>
<protein>
    <submittedName>
        <fullName evidence="2">Uncharacterized protein</fullName>
    </submittedName>
</protein>
<dbReference type="EMBL" id="NHYE01001102">
    <property type="protein sequence ID" value="PPQ98672.1"/>
    <property type="molecule type" value="Genomic_DNA"/>
</dbReference>
<comment type="caution">
    <text evidence="2">The sequence shown here is derived from an EMBL/GenBank/DDBJ whole genome shotgun (WGS) entry which is preliminary data.</text>
</comment>
<dbReference type="AlphaFoldDB" id="A0A409Y6K1"/>
<accession>A0A409Y6K1</accession>
<gene>
    <name evidence="2" type="ORF">CVT26_013818</name>
</gene>